<accession>A0A9P6UKI2</accession>
<evidence type="ECO:0000313" key="3">
    <source>
        <dbReference type="Proteomes" id="UP000823405"/>
    </source>
</evidence>
<name>A0A9P6UKI2_9FUNG</name>
<evidence type="ECO:0000259" key="1">
    <source>
        <dbReference type="Pfam" id="PF12937"/>
    </source>
</evidence>
<reference evidence="2" key="1">
    <citation type="journal article" date="2020" name="Fungal Divers.">
        <title>Resolving the Mortierellaceae phylogeny through synthesis of multi-gene phylogenetics and phylogenomics.</title>
        <authorList>
            <person name="Vandepol N."/>
            <person name="Liber J."/>
            <person name="Desiro A."/>
            <person name="Na H."/>
            <person name="Kennedy M."/>
            <person name="Barry K."/>
            <person name="Grigoriev I.V."/>
            <person name="Miller A.N."/>
            <person name="O'Donnell K."/>
            <person name="Stajich J.E."/>
            <person name="Bonito G."/>
        </authorList>
    </citation>
    <scope>NUCLEOTIDE SEQUENCE</scope>
    <source>
        <strain evidence="2">NVP60</strain>
    </source>
</reference>
<dbReference type="SUPFAM" id="SSF81383">
    <property type="entry name" value="F-box domain"/>
    <property type="match status" value="1"/>
</dbReference>
<keyword evidence="3" id="KW-1185">Reference proteome</keyword>
<dbReference type="InterPro" id="IPR001810">
    <property type="entry name" value="F-box_dom"/>
</dbReference>
<dbReference type="Proteomes" id="UP000823405">
    <property type="component" value="Unassembled WGS sequence"/>
</dbReference>
<organism evidence="2 3">
    <name type="scientific">Linnemannia gamsii</name>
    <dbReference type="NCBI Taxonomy" id="64522"/>
    <lineage>
        <taxon>Eukaryota</taxon>
        <taxon>Fungi</taxon>
        <taxon>Fungi incertae sedis</taxon>
        <taxon>Mucoromycota</taxon>
        <taxon>Mortierellomycotina</taxon>
        <taxon>Mortierellomycetes</taxon>
        <taxon>Mortierellales</taxon>
        <taxon>Mortierellaceae</taxon>
        <taxon>Linnemannia</taxon>
    </lineage>
</organism>
<dbReference type="InterPro" id="IPR032675">
    <property type="entry name" value="LRR_dom_sf"/>
</dbReference>
<protein>
    <recommendedName>
        <fullName evidence="1">F-box domain-containing protein</fullName>
    </recommendedName>
</protein>
<feature type="domain" description="F-box" evidence="1">
    <location>
        <begin position="7"/>
        <end position="43"/>
    </location>
</feature>
<dbReference type="Gene3D" id="3.80.10.10">
    <property type="entry name" value="Ribonuclease Inhibitor"/>
    <property type="match status" value="1"/>
</dbReference>
<evidence type="ECO:0000313" key="2">
    <source>
        <dbReference type="EMBL" id="KAG0307671.1"/>
    </source>
</evidence>
<dbReference type="AlphaFoldDB" id="A0A9P6UKI2"/>
<proteinExistence type="predicted"/>
<dbReference type="OrthoDB" id="2417886at2759"/>
<gene>
    <name evidence="2" type="ORF">BGZ97_000320</name>
</gene>
<dbReference type="InterPro" id="IPR036047">
    <property type="entry name" value="F-box-like_dom_sf"/>
</dbReference>
<dbReference type="Pfam" id="PF12937">
    <property type="entry name" value="F-box-like"/>
    <property type="match status" value="1"/>
</dbReference>
<dbReference type="SUPFAM" id="SSF52047">
    <property type="entry name" value="RNI-like"/>
    <property type="match status" value="1"/>
</dbReference>
<comment type="caution">
    <text evidence="2">The sequence shown here is derived from an EMBL/GenBank/DDBJ whole genome shotgun (WGS) entry which is preliminary data.</text>
</comment>
<dbReference type="Gene3D" id="1.20.1280.50">
    <property type="match status" value="1"/>
</dbReference>
<sequence length="629" mass="71464">MVLTPVILTRIGHFLTVKSCDTCAAVCKQWRDIFTPILWHKFDHSTWRVISEHAFLFPDQFQEEQEVMMARVLEHKDLIRDLTIDHHKIMHATRIAALTKLSSLTLDSPTGMSVDDFRKGSVPFFRQFIAESLEAEEEDNMFDNEVPEDIFQPLNDSVEVVNLTRTYWRLVLMNPGLQRLTFKIRNPRYIWPLGVDKPTGHGSSNLAAVLTSASTLFLTNLLPNLRCLTHLEIGQNADEFLFLHIGTALPSLRSFVHSEYSQFDPDTLIEHPLPNLQNLVFRIAVLSTAQVRAIIVALPGLRSLSIPGCNITKEEIFEADLWEELVHPMLTTISVNDPSGFVQARIKCPNVRVINGAFFPANYLALQRLLKAFPVANRLETRLETPKLSETEDNEEEFEVQSEHQIPRPCMIKTLVAYNVWGASNRIDRYARFDLRERRSRELIGLFVGCPRLKECRGKGHDILADDIIGSAEWTCLGMKKLELDVVGVLRLSLGQESRLNTWRRKGSKALTEAEQDAMDLQLFSYEIQRQVYVRLGRLRELEELHLGPHSLPRTEVVGIAIEDEAVPGGLEMSLASGLAELGGIENLQKIGFGMVFQTPGIEADALALLWERWSIKQEPSYEGYCICR</sequence>
<dbReference type="EMBL" id="JAAAIN010001053">
    <property type="protein sequence ID" value="KAG0307671.1"/>
    <property type="molecule type" value="Genomic_DNA"/>
</dbReference>